<proteinExistence type="inferred from homology"/>
<evidence type="ECO:0000256" key="10">
    <source>
        <dbReference type="SAM" id="MobiDB-lite"/>
    </source>
</evidence>
<evidence type="ECO:0000256" key="9">
    <source>
        <dbReference type="HAMAP-Rule" id="MF_00237"/>
    </source>
</evidence>
<accession>A0A8J6PE03</accession>
<feature type="region of interest" description="Disordered" evidence="10">
    <location>
        <begin position="94"/>
        <end position="131"/>
    </location>
</feature>
<evidence type="ECO:0000256" key="4">
    <source>
        <dbReference type="ARBA" id="ARBA00022692"/>
    </source>
</evidence>
<evidence type="ECO:0000313" key="11">
    <source>
        <dbReference type="EMBL" id="MBC8519745.1"/>
    </source>
</evidence>
<dbReference type="PANTHER" id="PTHR33162">
    <property type="entry name" value="SEC-INDEPENDENT PROTEIN TRANSLOCASE PROTEIN TATA, CHLOROPLASTIC"/>
    <property type="match status" value="1"/>
</dbReference>
<dbReference type="AlphaFoldDB" id="A0A8J6PE03"/>
<comment type="similarity">
    <text evidence="9">Belongs to the TatB family.</text>
</comment>
<dbReference type="GO" id="GO:0033281">
    <property type="term" value="C:TAT protein transport complex"/>
    <property type="evidence" value="ECO:0007669"/>
    <property type="project" value="UniProtKB-UniRule"/>
</dbReference>
<keyword evidence="5 9" id="KW-0653">Protein transport</keyword>
<keyword evidence="4 9" id="KW-0812">Transmembrane</keyword>
<comment type="subcellular location">
    <subcellularLocation>
        <location evidence="9">Cell membrane</location>
        <topology evidence="9">Single-pass membrane protein</topology>
    </subcellularLocation>
    <subcellularLocation>
        <location evidence="1">Membrane</location>
        <topology evidence="1">Single-pass membrane protein</topology>
    </subcellularLocation>
</comment>
<comment type="function">
    <text evidence="9">Part of the twin-arginine translocation (Tat) system that transports large folded proteins containing a characteristic twin-arginine motif in their signal peptide across membranes. Together with TatC, TatB is part of a receptor directly interacting with Tat signal peptides. TatB may form an oligomeric binding site that transiently accommodates folded Tat precursor proteins before their translocation.</text>
</comment>
<dbReference type="NCBIfam" id="TIGR01410">
    <property type="entry name" value="tatB"/>
    <property type="match status" value="1"/>
</dbReference>
<dbReference type="SUPFAM" id="SSF58104">
    <property type="entry name" value="Methyl-accepting chemotaxis protein (MCP) signaling domain"/>
    <property type="match status" value="1"/>
</dbReference>
<comment type="caution">
    <text evidence="11">The sequence shown here is derived from an EMBL/GenBank/DDBJ whole genome shotgun (WGS) entry which is preliminary data.</text>
</comment>
<evidence type="ECO:0000256" key="3">
    <source>
        <dbReference type="ARBA" id="ARBA00022475"/>
    </source>
</evidence>
<evidence type="ECO:0000256" key="8">
    <source>
        <dbReference type="ARBA" id="ARBA00023136"/>
    </source>
</evidence>
<protein>
    <recommendedName>
        <fullName evidence="9">Sec-independent protein translocase protein TatB</fullName>
    </recommendedName>
</protein>
<dbReference type="GO" id="GO:0008320">
    <property type="term" value="F:protein transmembrane transporter activity"/>
    <property type="evidence" value="ECO:0007669"/>
    <property type="project" value="UniProtKB-UniRule"/>
</dbReference>
<dbReference type="InterPro" id="IPR003369">
    <property type="entry name" value="TatA/B/E"/>
</dbReference>
<keyword evidence="6 9" id="KW-1133">Transmembrane helix</keyword>
<dbReference type="HAMAP" id="MF_00237">
    <property type="entry name" value="TatB"/>
    <property type="match status" value="1"/>
</dbReference>
<keyword evidence="3 9" id="KW-1003">Cell membrane</keyword>
<evidence type="ECO:0000256" key="1">
    <source>
        <dbReference type="ARBA" id="ARBA00004167"/>
    </source>
</evidence>
<dbReference type="EMBL" id="JACNFK010000026">
    <property type="protein sequence ID" value="MBC8519745.1"/>
    <property type="molecule type" value="Genomic_DNA"/>
</dbReference>
<name>A0A8J6PE03_9GAMM</name>
<evidence type="ECO:0000256" key="5">
    <source>
        <dbReference type="ARBA" id="ARBA00022927"/>
    </source>
</evidence>
<dbReference type="Proteomes" id="UP000654401">
    <property type="component" value="Unassembled WGS sequence"/>
</dbReference>
<dbReference type="InterPro" id="IPR018448">
    <property type="entry name" value="TatB"/>
</dbReference>
<feature type="compositionally biased region" description="Basic and acidic residues" evidence="10">
    <location>
        <begin position="114"/>
        <end position="131"/>
    </location>
</feature>
<dbReference type="Pfam" id="PF02416">
    <property type="entry name" value="TatA_B_E"/>
    <property type="match status" value="1"/>
</dbReference>
<dbReference type="Gene3D" id="1.20.5.3310">
    <property type="match status" value="1"/>
</dbReference>
<keyword evidence="2 9" id="KW-0813">Transport</keyword>
<keyword evidence="7 9" id="KW-0811">Translocation</keyword>
<comment type="subunit">
    <text evidence="9">The Tat system comprises two distinct complexes: a TatABC complex, containing multiple copies of TatA, TatB and TatC subunits, and a separate TatA complex, containing only TatA subunits. Substrates initially bind to the TatABC complex, which probably triggers association of the separate TatA complex to form the active translocon.</text>
</comment>
<dbReference type="PRINTS" id="PR01506">
    <property type="entry name" value="TATBPROTEIN"/>
</dbReference>
<dbReference type="PANTHER" id="PTHR33162:SF1">
    <property type="entry name" value="SEC-INDEPENDENT PROTEIN TRANSLOCASE PROTEIN TATA, CHLOROPLASTIC"/>
    <property type="match status" value="1"/>
</dbReference>
<sequence length="131" mass="14769">MFDIGFWELTIIAVVTLLVVGPERMPALARTAGKWFGKISRFISSVKSDIDRELKAEEMKKVMEKHASTAGLHDIIEETQADMKEIHEATEEMVSATNEVAQEAEDSSAPVDQTDPKEKAEKKYNSDDEYY</sequence>
<organism evidence="11 12">
    <name type="scientific">Candidatus Thiopontia autotrophica</name>
    <dbReference type="NCBI Taxonomy" id="2841688"/>
    <lineage>
        <taxon>Bacteria</taxon>
        <taxon>Pseudomonadati</taxon>
        <taxon>Pseudomonadota</taxon>
        <taxon>Gammaproteobacteria</taxon>
        <taxon>Candidatus Thiopontia</taxon>
    </lineage>
</organism>
<keyword evidence="8 9" id="KW-0472">Membrane</keyword>
<evidence type="ECO:0000256" key="2">
    <source>
        <dbReference type="ARBA" id="ARBA00022448"/>
    </source>
</evidence>
<evidence type="ECO:0000256" key="6">
    <source>
        <dbReference type="ARBA" id="ARBA00022989"/>
    </source>
</evidence>
<evidence type="ECO:0000256" key="7">
    <source>
        <dbReference type="ARBA" id="ARBA00023010"/>
    </source>
</evidence>
<evidence type="ECO:0000313" key="12">
    <source>
        <dbReference type="Proteomes" id="UP000654401"/>
    </source>
</evidence>
<dbReference type="GO" id="GO:0043953">
    <property type="term" value="P:protein transport by the Tat complex"/>
    <property type="evidence" value="ECO:0007669"/>
    <property type="project" value="UniProtKB-UniRule"/>
</dbReference>
<reference evidence="11 12" key="1">
    <citation type="submission" date="2020-08" db="EMBL/GenBank/DDBJ databases">
        <title>Bridging the membrane lipid divide: bacteria of the FCB group superphylum have the potential to synthesize archaeal ether lipids.</title>
        <authorList>
            <person name="Villanueva L."/>
            <person name="Von Meijenfeldt F.A.B."/>
            <person name="Westbye A.B."/>
            <person name="Yadav S."/>
            <person name="Hopmans E.C."/>
            <person name="Dutilh B.E."/>
            <person name="Sinninghe Damste J.S."/>
        </authorList>
    </citation>
    <scope>NUCLEOTIDE SEQUENCE [LARGE SCALE GENOMIC DNA]</scope>
    <source>
        <strain evidence="11">NIOZ-UU100</strain>
    </source>
</reference>
<gene>
    <name evidence="9 11" type="primary">tatB</name>
    <name evidence="11" type="ORF">H8D24_04975</name>
</gene>